<dbReference type="Proteomes" id="UP000502345">
    <property type="component" value="Chromosome"/>
</dbReference>
<organism evidence="3 4">
    <name type="scientific">Rhodococcus erythropolis</name>
    <name type="common">Arthrobacter picolinophilus</name>
    <dbReference type="NCBI Taxonomy" id="1833"/>
    <lineage>
        <taxon>Bacteria</taxon>
        <taxon>Bacillati</taxon>
        <taxon>Actinomycetota</taxon>
        <taxon>Actinomycetes</taxon>
        <taxon>Mycobacteriales</taxon>
        <taxon>Nocardiaceae</taxon>
        <taxon>Rhodococcus</taxon>
        <taxon>Rhodococcus erythropolis group</taxon>
    </lineage>
</organism>
<dbReference type="InterPro" id="IPR011990">
    <property type="entry name" value="TPR-like_helical_dom_sf"/>
</dbReference>
<dbReference type="EMBL" id="CP050124">
    <property type="protein sequence ID" value="QIP40066.1"/>
    <property type="molecule type" value="Genomic_DNA"/>
</dbReference>
<dbReference type="PROSITE" id="PS50043">
    <property type="entry name" value="HTH_LUXR_2"/>
    <property type="match status" value="1"/>
</dbReference>
<keyword evidence="1" id="KW-0175">Coiled coil</keyword>
<protein>
    <submittedName>
        <fullName evidence="3">Putative ATPase</fullName>
    </submittedName>
</protein>
<dbReference type="SUPFAM" id="SSF48452">
    <property type="entry name" value="TPR-like"/>
    <property type="match status" value="1"/>
</dbReference>
<name>A0A6G9CTN7_RHOER</name>
<dbReference type="PROSITE" id="PS00622">
    <property type="entry name" value="HTH_LUXR_1"/>
    <property type="match status" value="1"/>
</dbReference>
<dbReference type="InterPro" id="IPR049945">
    <property type="entry name" value="AAA_22"/>
</dbReference>
<accession>A0A6G9CTN7</accession>
<dbReference type="AlphaFoldDB" id="A0A6G9CTN7"/>
<feature type="coiled-coil region" evidence="1">
    <location>
        <begin position="502"/>
        <end position="529"/>
    </location>
</feature>
<dbReference type="InterPro" id="IPR016032">
    <property type="entry name" value="Sig_transdc_resp-reg_C-effctor"/>
</dbReference>
<evidence type="ECO:0000313" key="3">
    <source>
        <dbReference type="EMBL" id="QIP40066.1"/>
    </source>
</evidence>
<dbReference type="CDD" id="cd06170">
    <property type="entry name" value="LuxR_C_like"/>
    <property type="match status" value="1"/>
</dbReference>
<dbReference type="GO" id="GO:0006355">
    <property type="term" value="P:regulation of DNA-templated transcription"/>
    <property type="evidence" value="ECO:0007669"/>
    <property type="project" value="InterPro"/>
</dbReference>
<dbReference type="Gene3D" id="3.40.50.300">
    <property type="entry name" value="P-loop containing nucleotide triphosphate hydrolases"/>
    <property type="match status" value="1"/>
</dbReference>
<dbReference type="SUPFAM" id="SSF46894">
    <property type="entry name" value="C-terminal effector domain of the bipartite response regulators"/>
    <property type="match status" value="1"/>
</dbReference>
<dbReference type="InterPro" id="IPR000792">
    <property type="entry name" value="Tscrpt_reg_LuxR_C"/>
</dbReference>
<dbReference type="GO" id="GO:0003677">
    <property type="term" value="F:DNA binding"/>
    <property type="evidence" value="ECO:0007669"/>
    <property type="project" value="InterPro"/>
</dbReference>
<sequence>MHRKASAQRQSRANTGGALTDFTHAIPRTLCGVNPLCTYKFGAILMAAKRGNLPIELSSFVGRRSEAKEVRRLLSDYRLVTLTGLGGVGKTRLALRAADDSSRAFPGGVWFVDFSELREPALLDQTILAALGVQDRSTRSPRSVLIGRLVDERVLLVLDNCEHLIGWVADTAAELLRCCARLALLATSREPLDIPGEMVLRVPPLRFPNEAPSPTDTRDGDAMMLFEQRARSSVTDFRITSENSAAVEKIVRRLEGLPLPIELAAARLRAMSVDQILQKLDDRFQLLTRGSRNAPARQQTLAQSIDWSFDLCMPPEKSLWANSSVFAGSFDLGSVEGILADEAQNDDLGDLVMSLVDKSILIREQNGSYVRFRLLETLRDYGRELVSVDEWVSLQRRHSEWFRQLVFRAGVDWTGPHQIDWMTRIDRDLPNVRTALEFGLTEPDSVEATLRTASALHDYWLARGRFNEGRYWLGRALAEVPELTEGTLGDAVVEAAATGALLAALQRDIASATSIAEEARRQAEMQRNDDGRILARYTLGFVAVADGDLVRGAEYLEQAVAAFRANDDIARLVPALYWFAFVVDALGETDRAASIYEEELALTESRGEILWRSMTMSDYGSALWRHGNHARGIELLEDSLRLLRGLGNQFGCAWCLEEIAWTLVDRDAKLAATLMGAADTLFTATGSPMDTFRSMVPYHENSVTEARNRIGDRVFQTAFDHGRALTLDDAAARALREQPPGGSPKSAADEVLTPREQQVAELVAQGLTNRAIADKLVISQRTVDGHVDHILNKLGYDSRTRIAAWVLQHTNDFRNPSTS</sequence>
<dbReference type="Pfam" id="PF13401">
    <property type="entry name" value="AAA_22"/>
    <property type="match status" value="1"/>
</dbReference>
<dbReference type="SUPFAM" id="SSF52540">
    <property type="entry name" value="P-loop containing nucleoside triphosphate hydrolases"/>
    <property type="match status" value="1"/>
</dbReference>
<dbReference type="SMART" id="SM00421">
    <property type="entry name" value="HTH_LUXR"/>
    <property type="match status" value="1"/>
</dbReference>
<dbReference type="PANTHER" id="PTHR47691:SF3">
    <property type="entry name" value="HTH-TYPE TRANSCRIPTIONAL REGULATOR RV0890C-RELATED"/>
    <property type="match status" value="1"/>
</dbReference>
<dbReference type="Gene3D" id="1.10.10.10">
    <property type="entry name" value="Winged helix-like DNA-binding domain superfamily/Winged helix DNA-binding domain"/>
    <property type="match status" value="1"/>
</dbReference>
<dbReference type="InterPro" id="IPR036388">
    <property type="entry name" value="WH-like_DNA-bd_sf"/>
</dbReference>
<proteinExistence type="predicted"/>
<evidence type="ECO:0000256" key="1">
    <source>
        <dbReference type="SAM" id="Coils"/>
    </source>
</evidence>
<reference evidence="3 4" key="1">
    <citation type="submission" date="2020-03" db="EMBL/GenBank/DDBJ databases">
        <title>Screen low temperature-resistant strains for efficient degradation of petroleum hydrocarbons under the low temperature.</title>
        <authorList>
            <person name="Wang Y."/>
            <person name="Chen J."/>
        </authorList>
    </citation>
    <scope>NUCLEOTIDE SEQUENCE [LARGE SCALE GENOMIC DNA]</scope>
    <source>
        <strain evidence="3 4">KB1</strain>
    </source>
</reference>
<dbReference type="Gene3D" id="1.25.40.10">
    <property type="entry name" value="Tetratricopeptide repeat domain"/>
    <property type="match status" value="1"/>
</dbReference>
<evidence type="ECO:0000313" key="4">
    <source>
        <dbReference type="Proteomes" id="UP000502345"/>
    </source>
</evidence>
<gene>
    <name evidence="3" type="ORF">G9444_2822</name>
</gene>
<dbReference type="Pfam" id="PF00196">
    <property type="entry name" value="GerE"/>
    <property type="match status" value="1"/>
</dbReference>
<feature type="domain" description="HTH luxR-type" evidence="2">
    <location>
        <begin position="745"/>
        <end position="810"/>
    </location>
</feature>
<dbReference type="PRINTS" id="PR00038">
    <property type="entry name" value="HTHLUXR"/>
</dbReference>
<evidence type="ECO:0000259" key="2">
    <source>
        <dbReference type="PROSITE" id="PS50043"/>
    </source>
</evidence>
<dbReference type="GO" id="GO:0043531">
    <property type="term" value="F:ADP binding"/>
    <property type="evidence" value="ECO:0007669"/>
    <property type="project" value="InterPro"/>
</dbReference>
<dbReference type="PANTHER" id="PTHR47691">
    <property type="entry name" value="REGULATOR-RELATED"/>
    <property type="match status" value="1"/>
</dbReference>
<dbReference type="PRINTS" id="PR00364">
    <property type="entry name" value="DISEASERSIST"/>
</dbReference>
<dbReference type="InterPro" id="IPR027417">
    <property type="entry name" value="P-loop_NTPase"/>
</dbReference>